<dbReference type="OrthoDB" id="3936150at2759"/>
<dbReference type="InterPro" id="IPR020846">
    <property type="entry name" value="MFS_dom"/>
</dbReference>
<dbReference type="Proteomes" id="UP000812440">
    <property type="component" value="Chromosome 3"/>
</dbReference>
<dbReference type="InterPro" id="IPR036259">
    <property type="entry name" value="MFS_trans_sf"/>
</dbReference>
<evidence type="ECO:0000256" key="1">
    <source>
        <dbReference type="ARBA" id="ARBA00004141"/>
    </source>
</evidence>
<evidence type="ECO:0000256" key="5">
    <source>
        <dbReference type="SAM" id="Phobius"/>
    </source>
</evidence>
<dbReference type="SUPFAM" id="SSF103473">
    <property type="entry name" value="MFS general substrate transporter"/>
    <property type="match status" value="1"/>
</dbReference>
<dbReference type="InterPro" id="IPR005829">
    <property type="entry name" value="Sugar_transporter_CS"/>
</dbReference>
<feature type="transmembrane region" description="Helical" evidence="5">
    <location>
        <begin position="338"/>
        <end position="356"/>
    </location>
</feature>
<feature type="domain" description="Major facilitator superfamily (MFS) profile" evidence="6">
    <location>
        <begin position="84"/>
        <end position="401"/>
    </location>
</feature>
<evidence type="ECO:0000256" key="2">
    <source>
        <dbReference type="ARBA" id="ARBA00022692"/>
    </source>
</evidence>
<dbReference type="GO" id="GO:0022857">
    <property type="term" value="F:transmembrane transporter activity"/>
    <property type="evidence" value="ECO:0007669"/>
    <property type="project" value="InterPro"/>
</dbReference>
<feature type="transmembrane region" description="Helical" evidence="5">
    <location>
        <begin position="368"/>
        <end position="389"/>
    </location>
</feature>
<gene>
    <name evidence="7" type="ORF">GDO86_005426</name>
</gene>
<keyword evidence="3 5" id="KW-1133">Transmembrane helix</keyword>
<feature type="transmembrane region" description="Helical" evidence="5">
    <location>
        <begin position="191"/>
        <end position="213"/>
    </location>
</feature>
<dbReference type="InterPro" id="IPR005828">
    <property type="entry name" value="MFS_sugar_transport-like"/>
</dbReference>
<dbReference type="Gene3D" id="1.20.1250.20">
    <property type="entry name" value="MFS general substrate transporter like domains"/>
    <property type="match status" value="1"/>
</dbReference>
<evidence type="ECO:0000259" key="6">
    <source>
        <dbReference type="PROSITE" id="PS50850"/>
    </source>
</evidence>
<evidence type="ECO:0000256" key="4">
    <source>
        <dbReference type="ARBA" id="ARBA00023136"/>
    </source>
</evidence>
<dbReference type="PROSITE" id="PS50850">
    <property type="entry name" value="MFS"/>
    <property type="match status" value="1"/>
</dbReference>
<feature type="transmembrane region" description="Helical" evidence="5">
    <location>
        <begin position="255"/>
        <end position="273"/>
    </location>
</feature>
<keyword evidence="4 5" id="KW-0472">Membrane</keyword>
<feature type="transmembrane region" description="Helical" evidence="5">
    <location>
        <begin position="21"/>
        <end position="44"/>
    </location>
</feature>
<feature type="transmembrane region" description="Helical" evidence="5">
    <location>
        <begin position="168"/>
        <end position="185"/>
    </location>
</feature>
<protein>
    <recommendedName>
        <fullName evidence="6">Major facilitator superfamily (MFS) profile domain-containing protein</fullName>
    </recommendedName>
</protein>
<evidence type="ECO:0000313" key="7">
    <source>
        <dbReference type="EMBL" id="KAG8439200.1"/>
    </source>
</evidence>
<feature type="transmembrane region" description="Helical" evidence="5">
    <location>
        <begin position="225"/>
        <end position="249"/>
    </location>
</feature>
<sequence length="401" mass="45503">MRDYDEATSFLGEWGRFQMAVFFLLSASIIPNGFTGLSAVFLSATPEHRCLVPDSANLSEAWRNVSIPLQDGQESQCRRYRLETLSNYSALGLLPGVDVNVTGIQQEPCMDGWTYSKSLYQSTIVTEWNLVCEDDWKGPLATSLFFVGVLIGSFVSGQMSDRFGRKKVLFATMAVQTGFSIIQVFSINWEMFTVLFLIVGMGQISNYVAAFILGAEILGKSVRIIYSTLGVCIFYAIGYMLLPLFAYFIREWRMLLLALTAPGLLYIPLWWIIPESPRWLISQGRYQEAEDIIRKAARKNGIPPPDEIFNATELQELKDSSHKPHTFLDLLRTRNVRIITFLSVLLWMIISIGYFGLSLNTPNLHGDPYINCFLSAIIEAHIYIAWLLLRSFPRKTLQQVH</sequence>
<dbReference type="PROSITE" id="PS00216">
    <property type="entry name" value="SUGAR_TRANSPORT_1"/>
    <property type="match status" value="1"/>
</dbReference>
<dbReference type="EMBL" id="JAACNH010000006">
    <property type="protein sequence ID" value="KAG8439200.1"/>
    <property type="molecule type" value="Genomic_DNA"/>
</dbReference>
<organism evidence="7 8">
    <name type="scientific">Hymenochirus boettgeri</name>
    <name type="common">Congo dwarf clawed frog</name>
    <dbReference type="NCBI Taxonomy" id="247094"/>
    <lineage>
        <taxon>Eukaryota</taxon>
        <taxon>Metazoa</taxon>
        <taxon>Chordata</taxon>
        <taxon>Craniata</taxon>
        <taxon>Vertebrata</taxon>
        <taxon>Euteleostomi</taxon>
        <taxon>Amphibia</taxon>
        <taxon>Batrachia</taxon>
        <taxon>Anura</taxon>
        <taxon>Pipoidea</taxon>
        <taxon>Pipidae</taxon>
        <taxon>Pipinae</taxon>
        <taxon>Hymenochirus</taxon>
    </lineage>
</organism>
<evidence type="ECO:0000256" key="3">
    <source>
        <dbReference type="ARBA" id="ARBA00022989"/>
    </source>
</evidence>
<dbReference type="AlphaFoldDB" id="A0A8T2J7A0"/>
<comment type="subcellular location">
    <subcellularLocation>
        <location evidence="1">Membrane</location>
        <topology evidence="1">Multi-pass membrane protein</topology>
    </subcellularLocation>
</comment>
<evidence type="ECO:0000313" key="8">
    <source>
        <dbReference type="Proteomes" id="UP000812440"/>
    </source>
</evidence>
<keyword evidence="2 5" id="KW-0812">Transmembrane</keyword>
<accession>A0A8T2J7A0</accession>
<dbReference type="PANTHER" id="PTHR24064">
    <property type="entry name" value="SOLUTE CARRIER FAMILY 22 MEMBER"/>
    <property type="match status" value="1"/>
</dbReference>
<keyword evidence="8" id="KW-1185">Reference proteome</keyword>
<name>A0A8T2J7A0_9PIPI</name>
<dbReference type="Pfam" id="PF00083">
    <property type="entry name" value="Sugar_tr"/>
    <property type="match status" value="1"/>
</dbReference>
<dbReference type="GO" id="GO:0016020">
    <property type="term" value="C:membrane"/>
    <property type="evidence" value="ECO:0007669"/>
    <property type="project" value="UniProtKB-SubCell"/>
</dbReference>
<comment type="caution">
    <text evidence="7">The sequence shown here is derived from an EMBL/GenBank/DDBJ whole genome shotgun (WGS) entry which is preliminary data.</text>
</comment>
<reference evidence="7" key="1">
    <citation type="thesis" date="2020" institute="ProQuest LLC" country="789 East Eisenhower Parkway, Ann Arbor, MI, USA">
        <title>Comparative Genomics and Chromosome Evolution.</title>
        <authorList>
            <person name="Mudd A.B."/>
        </authorList>
    </citation>
    <scope>NUCLEOTIDE SEQUENCE</scope>
    <source>
        <strain evidence="7">Female2</strain>
        <tissue evidence="7">Blood</tissue>
    </source>
</reference>
<feature type="transmembrane region" description="Helical" evidence="5">
    <location>
        <begin position="138"/>
        <end position="156"/>
    </location>
</feature>
<proteinExistence type="predicted"/>